<evidence type="ECO:0000313" key="2">
    <source>
        <dbReference type="EMBL" id="QIP38015.1"/>
    </source>
</evidence>
<dbReference type="RefSeq" id="WP_058253271.1">
    <property type="nucleotide sequence ID" value="NZ_CP050124.1"/>
</dbReference>
<dbReference type="AlphaFoldDB" id="A0A6G9CLW0"/>
<evidence type="ECO:0000313" key="3">
    <source>
        <dbReference type="Proteomes" id="UP000502345"/>
    </source>
</evidence>
<sequence>MTDDSSKSVFSRELAEAVGYVVLEAADAEDSIAELVVLRTGIEASDKRWWRSGTSLAEALEAIGDDELCPISDGLRELLPHRNRVVHGLFLEGNGMRLAMLRSKVTEPSFEVTASWSDDALADLAHRFRVLDRMADDAISDAMGLERSPGSPLPPRKAPVVLPDRV</sequence>
<protein>
    <submittedName>
        <fullName evidence="2">Uncharacterized protein</fullName>
    </submittedName>
</protein>
<proteinExistence type="predicted"/>
<accession>A0A6G9CLW0</accession>
<feature type="region of interest" description="Disordered" evidence="1">
    <location>
        <begin position="143"/>
        <end position="166"/>
    </location>
</feature>
<evidence type="ECO:0000256" key="1">
    <source>
        <dbReference type="SAM" id="MobiDB-lite"/>
    </source>
</evidence>
<reference evidence="2 3" key="1">
    <citation type="submission" date="2020-03" db="EMBL/GenBank/DDBJ databases">
        <title>Screen low temperature-resistant strains for efficient degradation of petroleum hydrocarbons under the low temperature.</title>
        <authorList>
            <person name="Wang Y."/>
            <person name="Chen J."/>
        </authorList>
    </citation>
    <scope>NUCLEOTIDE SEQUENCE [LARGE SCALE GENOMIC DNA]</scope>
    <source>
        <strain evidence="2 3">KB1</strain>
    </source>
</reference>
<name>A0A6G9CLW0_RHOER</name>
<organism evidence="2 3">
    <name type="scientific">Rhodococcus erythropolis</name>
    <name type="common">Arthrobacter picolinophilus</name>
    <dbReference type="NCBI Taxonomy" id="1833"/>
    <lineage>
        <taxon>Bacteria</taxon>
        <taxon>Bacillati</taxon>
        <taxon>Actinomycetota</taxon>
        <taxon>Actinomycetes</taxon>
        <taxon>Mycobacteriales</taxon>
        <taxon>Nocardiaceae</taxon>
        <taxon>Rhodococcus</taxon>
        <taxon>Rhodococcus erythropolis group</taxon>
    </lineage>
</organism>
<dbReference type="Proteomes" id="UP000502345">
    <property type="component" value="Chromosome"/>
</dbReference>
<dbReference type="EMBL" id="CP050124">
    <property type="protein sequence ID" value="QIP38015.1"/>
    <property type="molecule type" value="Genomic_DNA"/>
</dbReference>
<gene>
    <name evidence="2" type="ORF">G9444_0771</name>
</gene>